<name>A0A0M2SQJ8_9BACI</name>
<feature type="domain" description="General stress protein 17M-like" evidence="1">
    <location>
        <begin position="4"/>
        <end position="68"/>
    </location>
</feature>
<dbReference type="PANTHER" id="PTHR36109:SF2">
    <property type="entry name" value="MEMBRANE PROTEIN"/>
    <property type="match status" value="1"/>
</dbReference>
<protein>
    <recommendedName>
        <fullName evidence="1">General stress protein 17M-like domain-containing protein</fullName>
    </recommendedName>
</protein>
<evidence type="ECO:0000313" key="3">
    <source>
        <dbReference type="Proteomes" id="UP000034166"/>
    </source>
</evidence>
<keyword evidence="3" id="KW-1185">Reference proteome</keyword>
<dbReference type="EMBL" id="LAYY01000022">
    <property type="protein sequence ID" value="KKK36814.1"/>
    <property type="molecule type" value="Genomic_DNA"/>
</dbReference>
<dbReference type="OrthoDB" id="514402at2"/>
<dbReference type="RefSeq" id="WP_046525016.1">
    <property type="nucleotide sequence ID" value="NZ_LAYY01000022.1"/>
</dbReference>
<accession>A0A0M2SQJ8</accession>
<sequence>MKDQVIGVYENEKLAAEAVEKLKTRGYAAEEISVIAKNKDGDSEITKEVEPSAMDGAIAGAATGGALGMAGMIVGLPAVLVPGLGAVLAAGPIITMLGGAMVGANSGSGGLLPALKDIGLSDEDAERYTKDVEAGKILVFLQPK</sequence>
<evidence type="ECO:0000259" key="1">
    <source>
        <dbReference type="Pfam" id="PF11181"/>
    </source>
</evidence>
<evidence type="ECO:0000313" key="2">
    <source>
        <dbReference type="EMBL" id="KKK36814.1"/>
    </source>
</evidence>
<organism evidence="2 3">
    <name type="scientific">Mesobacillus campisalis</name>
    <dbReference type="NCBI Taxonomy" id="1408103"/>
    <lineage>
        <taxon>Bacteria</taxon>
        <taxon>Bacillati</taxon>
        <taxon>Bacillota</taxon>
        <taxon>Bacilli</taxon>
        <taxon>Bacillales</taxon>
        <taxon>Bacillaceae</taxon>
        <taxon>Mesobacillus</taxon>
    </lineage>
</organism>
<reference evidence="2 3" key="1">
    <citation type="submission" date="2015-04" db="EMBL/GenBank/DDBJ databases">
        <title>Taxonomic description and genome sequence of Bacillus campisalis sp. nov., a novel member of the genus Bacillus isolated from solar saltern.</title>
        <authorList>
            <person name="Mathan Kumar R."/>
            <person name="Kaur G."/>
            <person name="Kumar A."/>
            <person name="Singh N.K."/>
            <person name="Kaur N."/>
            <person name="Kumar N."/>
            <person name="Mayilraj S."/>
        </authorList>
    </citation>
    <scope>NUCLEOTIDE SEQUENCE [LARGE SCALE GENOMIC DNA]</scope>
    <source>
        <strain evidence="2 3">SA2-6</strain>
    </source>
</reference>
<dbReference type="Proteomes" id="UP000034166">
    <property type="component" value="Unassembled WGS sequence"/>
</dbReference>
<dbReference type="PATRIC" id="fig|1408103.3.peg.3842"/>
<dbReference type="AlphaFoldDB" id="A0A0M2SQJ8"/>
<comment type="caution">
    <text evidence="2">The sequence shown here is derived from an EMBL/GenBank/DDBJ whole genome shotgun (WGS) entry which is preliminary data.</text>
</comment>
<dbReference type="PANTHER" id="PTHR36109">
    <property type="entry name" value="MEMBRANE PROTEIN-RELATED"/>
    <property type="match status" value="1"/>
</dbReference>
<dbReference type="InterPro" id="IPR025889">
    <property type="entry name" value="GSP17M-like_dom"/>
</dbReference>
<dbReference type="Pfam" id="PF11181">
    <property type="entry name" value="YflT"/>
    <property type="match status" value="1"/>
</dbReference>
<gene>
    <name evidence="2" type="ORF">WQ57_17285</name>
</gene>
<proteinExistence type="predicted"/>
<dbReference type="InterPro" id="IPR052948">
    <property type="entry name" value="Low_temp-induced_all0457"/>
</dbReference>